<dbReference type="EMBL" id="MFSP01000171">
    <property type="protein sequence ID" value="OGI62667.1"/>
    <property type="molecule type" value="Genomic_DNA"/>
</dbReference>
<protein>
    <recommendedName>
        <fullName evidence="6">Glutathione S-transferase</fullName>
    </recommendedName>
</protein>
<dbReference type="CDD" id="cd00570">
    <property type="entry name" value="GST_N_family"/>
    <property type="match status" value="1"/>
</dbReference>
<dbReference type="InterPro" id="IPR036282">
    <property type="entry name" value="Glutathione-S-Trfase_C_sf"/>
</dbReference>
<accession>A0A1F6UZ05</accession>
<dbReference type="SUPFAM" id="SSF52833">
    <property type="entry name" value="Thioredoxin-like"/>
    <property type="match status" value="1"/>
</dbReference>
<evidence type="ECO:0000313" key="5">
    <source>
        <dbReference type="Proteomes" id="UP000179076"/>
    </source>
</evidence>
<dbReference type="AlphaFoldDB" id="A0A1F6UZ05"/>
<dbReference type="InterPro" id="IPR036249">
    <property type="entry name" value="Thioredoxin-like_sf"/>
</dbReference>
<comment type="caution">
    <text evidence="4">The sequence shown here is derived from an EMBL/GenBank/DDBJ whole genome shotgun (WGS) entry which is preliminary data.</text>
</comment>
<dbReference type="InterPro" id="IPR058268">
    <property type="entry name" value="DUF7962"/>
</dbReference>
<organism evidence="4 5">
    <name type="scientific">Candidatus Muproteobacteria bacterium RBG_16_60_9</name>
    <dbReference type="NCBI Taxonomy" id="1817755"/>
    <lineage>
        <taxon>Bacteria</taxon>
        <taxon>Pseudomonadati</taxon>
        <taxon>Pseudomonadota</taxon>
        <taxon>Candidatus Muproteobacteria</taxon>
    </lineage>
</organism>
<dbReference type="InterPro" id="IPR010987">
    <property type="entry name" value="Glutathione-S-Trfase_C-like"/>
</dbReference>
<evidence type="ECO:0000259" key="3">
    <source>
        <dbReference type="PROSITE" id="PS50405"/>
    </source>
</evidence>
<evidence type="ECO:0000259" key="2">
    <source>
        <dbReference type="PROSITE" id="PS50404"/>
    </source>
</evidence>
<feature type="region of interest" description="Disordered" evidence="1">
    <location>
        <begin position="235"/>
        <end position="264"/>
    </location>
</feature>
<dbReference type="InterPro" id="IPR004045">
    <property type="entry name" value="Glutathione_S-Trfase_N"/>
</dbReference>
<dbReference type="Pfam" id="PF13417">
    <property type="entry name" value="GST_N_3"/>
    <property type="match status" value="1"/>
</dbReference>
<dbReference type="Proteomes" id="UP000179076">
    <property type="component" value="Unassembled WGS sequence"/>
</dbReference>
<evidence type="ECO:0000313" key="4">
    <source>
        <dbReference type="EMBL" id="OGI62667.1"/>
    </source>
</evidence>
<gene>
    <name evidence="4" type="ORF">A2W18_02850</name>
</gene>
<dbReference type="PROSITE" id="PS50404">
    <property type="entry name" value="GST_NTER"/>
    <property type="match status" value="1"/>
</dbReference>
<sequence>MTDVILHHYPTSPYSEKIRLALGAKQLAWRSVTIPQIMPKPDLVALTGGYRKTPVVQIGADIYCDTACILRELERRFPKPSLYASPTAEPLASWANAKMFGPAVGVVFAHLGDSVPQEFKDDRAKFSGRDFNTERMKAAVPHLLDQLRAAIAMLDAMLADGRPFLLGDTPSVADLAPYHSLWFVVDRGKVTIAPLAEHPRVTAWMARVKAIGHGQPTDLSSADAIDMARNGKPAVTGAADANDPAGRKPGMKVSVTPDDTGRDPVVGEIVASSAREIVIRRSDERAGTVHVHFPRLGFVVMPAK</sequence>
<name>A0A1F6UZ05_9PROT</name>
<dbReference type="Gene3D" id="3.40.30.110">
    <property type="match status" value="2"/>
</dbReference>
<feature type="domain" description="GST C-terminal" evidence="3">
    <location>
        <begin position="81"/>
        <end position="234"/>
    </location>
</feature>
<dbReference type="PROSITE" id="PS50405">
    <property type="entry name" value="GST_CTER"/>
    <property type="match status" value="1"/>
</dbReference>
<dbReference type="Pfam" id="PF25907">
    <property type="entry name" value="DUF7962"/>
    <property type="match status" value="1"/>
</dbReference>
<evidence type="ECO:0008006" key="6">
    <source>
        <dbReference type="Google" id="ProtNLM"/>
    </source>
</evidence>
<feature type="domain" description="GST N-terminal" evidence="2">
    <location>
        <begin position="2"/>
        <end position="81"/>
    </location>
</feature>
<dbReference type="SUPFAM" id="SSF47616">
    <property type="entry name" value="GST C-terminal domain-like"/>
    <property type="match status" value="1"/>
</dbReference>
<proteinExistence type="predicted"/>
<reference evidence="4 5" key="1">
    <citation type="journal article" date="2016" name="Nat. Commun.">
        <title>Thousands of microbial genomes shed light on interconnected biogeochemical processes in an aquifer system.</title>
        <authorList>
            <person name="Anantharaman K."/>
            <person name="Brown C.T."/>
            <person name="Hug L.A."/>
            <person name="Sharon I."/>
            <person name="Castelle C.J."/>
            <person name="Probst A.J."/>
            <person name="Thomas B.C."/>
            <person name="Singh A."/>
            <person name="Wilkins M.J."/>
            <person name="Karaoz U."/>
            <person name="Brodie E.L."/>
            <person name="Williams K.H."/>
            <person name="Hubbard S.S."/>
            <person name="Banfield J.F."/>
        </authorList>
    </citation>
    <scope>NUCLEOTIDE SEQUENCE [LARGE SCALE GENOMIC DNA]</scope>
</reference>
<evidence type="ECO:0000256" key="1">
    <source>
        <dbReference type="SAM" id="MobiDB-lite"/>
    </source>
</evidence>